<dbReference type="WBParaSite" id="nRc.2.0.1.t17169-RA">
    <property type="protein sequence ID" value="nRc.2.0.1.t17169-RA"/>
    <property type="gene ID" value="nRc.2.0.1.g17169"/>
</dbReference>
<name>A0A915IUV1_ROMCU</name>
<accession>A0A915IUV1</accession>
<organism evidence="1 2">
    <name type="scientific">Romanomermis culicivorax</name>
    <name type="common">Nematode worm</name>
    <dbReference type="NCBI Taxonomy" id="13658"/>
    <lineage>
        <taxon>Eukaryota</taxon>
        <taxon>Metazoa</taxon>
        <taxon>Ecdysozoa</taxon>
        <taxon>Nematoda</taxon>
        <taxon>Enoplea</taxon>
        <taxon>Dorylaimia</taxon>
        <taxon>Mermithida</taxon>
        <taxon>Mermithoidea</taxon>
        <taxon>Mermithidae</taxon>
        <taxon>Romanomermis</taxon>
    </lineage>
</organism>
<protein>
    <submittedName>
        <fullName evidence="2">Uncharacterized protein</fullName>
    </submittedName>
</protein>
<reference evidence="2" key="1">
    <citation type="submission" date="2022-11" db="UniProtKB">
        <authorList>
            <consortium name="WormBaseParasite"/>
        </authorList>
    </citation>
    <scope>IDENTIFICATION</scope>
</reference>
<evidence type="ECO:0000313" key="1">
    <source>
        <dbReference type="Proteomes" id="UP000887565"/>
    </source>
</evidence>
<dbReference type="AlphaFoldDB" id="A0A915IUV1"/>
<sequence length="254" mass="27933">MNCIPEREPAFDYNPRTYICNCFALGPIILEKDFHMETAIQEIDIDETDYMANRHSLFHFYSCLFSIIDFQNRFSFSAPIYAYLLPITALGGTLTAEELLERPMLSTAPEPSDDELLKMPIFDLNMAKLPPAAPLLAPHEPFATADLTALAAQINDFLKLTLDDISSLAPTPLEESAPIQPIAMDPETNTATSDQMLTDILEETTTDNVTAMDIAPQEPMMDIVPRAPAVDPLLYLATPAILPAPLMTATIAAA</sequence>
<dbReference type="Proteomes" id="UP000887565">
    <property type="component" value="Unplaced"/>
</dbReference>
<proteinExistence type="predicted"/>
<evidence type="ECO:0000313" key="2">
    <source>
        <dbReference type="WBParaSite" id="nRc.2.0.1.t17169-RA"/>
    </source>
</evidence>
<keyword evidence="1" id="KW-1185">Reference proteome</keyword>